<sequence>MLRRLACSSQQPAGFTARLASLGSTSKATLTRFYSGTPGLSPKTRADCDFDRDFFVSVLEASATKRDAKGYLQKYASTERSQRKHQKKLQESSRPLVTPQVSTKQHEPAVVVEPQTEQKPALDEDKLHLALVQIRLPQLMDERVKEGVAKTLSQLRTLGLLSIVVLDCGSSAKNKTSRAQCERLAYAVNKYRGPGAKVVENSLGLDNRLNKPDTSFSSEGVFVAFPRDIERTLEAGMIPILPALACEPSTYKTIETPAESILVALARYFSGLQFSPTDDLLGEAPGKKPLVSTIEKVIILDSNGGLPFSQGSRFSHRFVNLEQEYTGILGDLERALESKSPSAIVNGCDENISHIKNLKVLKNTLAILPDTSSALITTPLAAANISVLKQTAEQQQSVSNDSLPFGIAASVRTRRSLNPLIHNLLTDKPIYSSSLPFERISAPAVASPLEPAARMATLVKRGTPVRIYPDVSHGPWTPPKPGTVRPHLTDSHIDLPRLAYLIKDSFGRELDLDDYLARIKDNLAGVIIAGNYEGAAILTWEKPMGLTDEEAYTQNRFVPYLDKFAVLRSSQGVGGMADIVFNSMTRDCFPGGVCWRSRKNNPVNKWYFERSRGTMKLPESQWTIFWTTPGVEPGGAVVKDYEDACKKIKPSWLDMAKTE</sequence>
<dbReference type="PANTHER" id="PTHR23342">
    <property type="entry name" value="N-ACETYLGLUTAMATE SYNTHASE"/>
    <property type="match status" value="1"/>
</dbReference>
<dbReference type="GO" id="GO:0006592">
    <property type="term" value="P:ornithine biosynthetic process"/>
    <property type="evidence" value="ECO:0007669"/>
    <property type="project" value="TreeGrafter"/>
</dbReference>
<dbReference type="Gene3D" id="3.40.630.30">
    <property type="match status" value="1"/>
</dbReference>
<evidence type="ECO:0000256" key="7">
    <source>
        <dbReference type="ARBA" id="ARBA00022605"/>
    </source>
</evidence>
<evidence type="ECO:0000256" key="8">
    <source>
        <dbReference type="ARBA" id="ARBA00022679"/>
    </source>
</evidence>
<evidence type="ECO:0000256" key="14">
    <source>
        <dbReference type="ARBA" id="ARBA00048372"/>
    </source>
</evidence>
<dbReference type="Proteomes" id="UP000033483">
    <property type="component" value="Unassembled WGS sequence"/>
</dbReference>
<evidence type="ECO:0000256" key="12">
    <source>
        <dbReference type="ARBA" id="ARBA00030346"/>
    </source>
</evidence>
<comment type="caution">
    <text evidence="18">The sequence shown here is derived from an EMBL/GenBank/DDBJ whole genome shotgun (WGS) entry which is preliminary data.</text>
</comment>
<dbReference type="EC" id="2.3.1.1" evidence="5 15"/>
<evidence type="ECO:0000256" key="1">
    <source>
        <dbReference type="ARBA" id="ARBA00002294"/>
    </source>
</evidence>
<dbReference type="PANTHER" id="PTHR23342:SF4">
    <property type="entry name" value="AMINO-ACID ACETYLTRANSFERASE, MITOCHONDRIAL"/>
    <property type="match status" value="1"/>
</dbReference>
<name>A0A0F4Z743_9PEZI</name>
<accession>A0A0F4Z743</accession>
<comment type="catalytic activity">
    <reaction evidence="14 15">
        <text>L-glutamate + acetyl-CoA = N-acetyl-L-glutamate + CoA + H(+)</text>
        <dbReference type="Rhea" id="RHEA:24292"/>
        <dbReference type="ChEBI" id="CHEBI:15378"/>
        <dbReference type="ChEBI" id="CHEBI:29985"/>
        <dbReference type="ChEBI" id="CHEBI:44337"/>
        <dbReference type="ChEBI" id="CHEBI:57287"/>
        <dbReference type="ChEBI" id="CHEBI:57288"/>
        <dbReference type="EC" id="2.3.1.1"/>
    </reaction>
</comment>
<dbReference type="EMBL" id="LAEV01002193">
    <property type="protein sequence ID" value="KKA26374.1"/>
    <property type="molecule type" value="Genomic_DNA"/>
</dbReference>
<dbReference type="InterPro" id="IPR011190">
    <property type="entry name" value="GlcNAc_Synth_fun"/>
</dbReference>
<evidence type="ECO:0000256" key="13">
    <source>
        <dbReference type="ARBA" id="ARBA00033251"/>
    </source>
</evidence>
<dbReference type="GO" id="GO:0004042">
    <property type="term" value="F:L-glutamate N-acetyltransferase activity"/>
    <property type="evidence" value="ECO:0007669"/>
    <property type="project" value="InterPro"/>
</dbReference>
<evidence type="ECO:0000313" key="18">
    <source>
        <dbReference type="EMBL" id="KKA26374.1"/>
    </source>
</evidence>
<keyword evidence="9" id="KW-0809">Transit peptide</keyword>
<evidence type="ECO:0000256" key="16">
    <source>
        <dbReference type="SAM" id="MobiDB-lite"/>
    </source>
</evidence>
<protein>
    <recommendedName>
        <fullName evidence="6 15">Amino-acid acetyltransferase, mitochondrial</fullName>
        <ecNumber evidence="5 15">2.3.1.1</ecNumber>
    </recommendedName>
    <alternativeName>
        <fullName evidence="12 15">Glutamate N-acetyltransferase</fullName>
    </alternativeName>
    <alternativeName>
        <fullName evidence="13 15">N-acetylglutamate synthase</fullName>
    </alternativeName>
</protein>
<dbReference type="GO" id="GO:0006526">
    <property type="term" value="P:L-arginine biosynthetic process"/>
    <property type="evidence" value="ECO:0007669"/>
    <property type="project" value="UniProtKB-UniPathway"/>
</dbReference>
<evidence type="ECO:0000256" key="3">
    <source>
        <dbReference type="ARBA" id="ARBA00004925"/>
    </source>
</evidence>
<evidence type="ECO:0000256" key="9">
    <source>
        <dbReference type="ARBA" id="ARBA00022946"/>
    </source>
</evidence>
<dbReference type="PIRSF" id="PIRSF007892">
    <property type="entry name" value="NAGS_fungal"/>
    <property type="match status" value="1"/>
</dbReference>
<keyword evidence="11 15" id="KW-0012">Acyltransferase</keyword>
<dbReference type="FunFam" id="3.40.630.30:FF:000049">
    <property type="entry name" value="Amino-acid acetyltransferase, mitochondrial"/>
    <property type="match status" value="1"/>
</dbReference>
<gene>
    <name evidence="18" type="ORF">TD95_001414</name>
</gene>
<comment type="function">
    <text evidence="1 15">N-acetylglutamate synthase involved in arginine biosynthesis.</text>
</comment>
<comment type="similarity">
    <text evidence="4 15">Belongs to the acetyltransferase family.</text>
</comment>
<dbReference type="Pfam" id="PF04768">
    <property type="entry name" value="NAT"/>
    <property type="match status" value="1"/>
</dbReference>
<evidence type="ECO:0000313" key="19">
    <source>
        <dbReference type="Proteomes" id="UP000033483"/>
    </source>
</evidence>
<dbReference type="GO" id="GO:0005759">
    <property type="term" value="C:mitochondrial matrix"/>
    <property type="evidence" value="ECO:0007669"/>
    <property type="project" value="TreeGrafter"/>
</dbReference>
<evidence type="ECO:0000256" key="5">
    <source>
        <dbReference type="ARBA" id="ARBA00012697"/>
    </source>
</evidence>
<evidence type="ECO:0000256" key="15">
    <source>
        <dbReference type="PIRNR" id="PIRNR007892"/>
    </source>
</evidence>
<keyword evidence="8 15" id="KW-0808">Transferase</keyword>
<dbReference type="PROSITE" id="PS51731">
    <property type="entry name" value="GNAT_NAGS"/>
    <property type="match status" value="1"/>
</dbReference>
<dbReference type="AlphaFoldDB" id="A0A0F4Z743"/>
<evidence type="ECO:0000256" key="2">
    <source>
        <dbReference type="ARBA" id="ARBA00004173"/>
    </source>
</evidence>
<evidence type="ECO:0000256" key="11">
    <source>
        <dbReference type="ARBA" id="ARBA00023315"/>
    </source>
</evidence>
<feature type="region of interest" description="Disordered" evidence="16">
    <location>
        <begin position="74"/>
        <end position="118"/>
    </location>
</feature>
<keyword evidence="7 15" id="KW-0028">Amino-acid biosynthesis</keyword>
<evidence type="ECO:0000256" key="10">
    <source>
        <dbReference type="ARBA" id="ARBA00023128"/>
    </source>
</evidence>
<dbReference type="UniPathway" id="UPA00068">
    <property type="reaction ID" value="UER00106"/>
</dbReference>
<keyword evidence="10 15" id="KW-0496">Mitochondrion</keyword>
<organism evidence="18 19">
    <name type="scientific">Thielaviopsis punctulata</name>
    <dbReference type="NCBI Taxonomy" id="72032"/>
    <lineage>
        <taxon>Eukaryota</taxon>
        <taxon>Fungi</taxon>
        <taxon>Dikarya</taxon>
        <taxon>Ascomycota</taxon>
        <taxon>Pezizomycotina</taxon>
        <taxon>Sordariomycetes</taxon>
        <taxon>Hypocreomycetidae</taxon>
        <taxon>Microascales</taxon>
        <taxon>Ceratocystidaceae</taxon>
        <taxon>Thielaviopsis</taxon>
    </lineage>
</organism>
<dbReference type="OrthoDB" id="5585968at2759"/>
<reference evidence="18 19" key="1">
    <citation type="submission" date="2015-03" db="EMBL/GenBank/DDBJ databases">
        <authorList>
            <person name="Radwan O."/>
            <person name="Al-Naeli F.A."/>
            <person name="Rendon G.A."/>
            <person name="Fields C."/>
        </authorList>
    </citation>
    <scope>NUCLEOTIDE SEQUENCE [LARGE SCALE GENOMIC DNA]</scope>
    <source>
        <strain evidence="18">CR-DP1</strain>
    </source>
</reference>
<evidence type="ECO:0000256" key="4">
    <source>
        <dbReference type="ARBA" id="ARBA00008694"/>
    </source>
</evidence>
<evidence type="ECO:0000256" key="6">
    <source>
        <dbReference type="ARBA" id="ARBA00018802"/>
    </source>
</evidence>
<keyword evidence="19" id="KW-1185">Reference proteome</keyword>
<dbReference type="InterPro" id="IPR006855">
    <property type="entry name" value="Vertebrate-like_GNAT_dom"/>
</dbReference>
<comment type="pathway">
    <text evidence="3 15">Amino-acid biosynthesis; L-arginine biosynthesis; N(2)-acetyl-L-ornithine from L-glutamate: step 1/4.</text>
</comment>
<comment type="subcellular location">
    <subcellularLocation>
        <location evidence="2 15">Mitochondrion</location>
    </subcellularLocation>
</comment>
<proteinExistence type="inferred from homology"/>
<feature type="domain" description="N-acetyltransferase" evidence="17">
    <location>
        <begin position="482"/>
        <end position="650"/>
    </location>
</feature>
<evidence type="ECO:0000259" key="17">
    <source>
        <dbReference type="PROSITE" id="PS51731"/>
    </source>
</evidence>
<feature type="compositionally biased region" description="Polar residues" evidence="16">
    <location>
        <begin position="92"/>
        <end position="103"/>
    </location>
</feature>